<evidence type="ECO:0000256" key="5">
    <source>
        <dbReference type="ARBA" id="ARBA00023136"/>
    </source>
</evidence>
<dbReference type="PANTHER" id="PTHR43791">
    <property type="entry name" value="PERMEASE-RELATED"/>
    <property type="match status" value="1"/>
</dbReference>
<reference evidence="9 10" key="1">
    <citation type="submission" date="2024-03" db="EMBL/GenBank/DDBJ databases">
        <title>A high-quality draft genome sequence of Diaporthe vaccinii, a causative agent of upright dieback and viscid rot disease in cranberry plants.</title>
        <authorList>
            <person name="Sarrasin M."/>
            <person name="Lang B.F."/>
            <person name="Burger G."/>
        </authorList>
    </citation>
    <scope>NUCLEOTIDE SEQUENCE [LARGE SCALE GENOMIC DNA]</scope>
    <source>
        <strain evidence="9 10">IS7</strain>
    </source>
</reference>
<dbReference type="InterPro" id="IPR036259">
    <property type="entry name" value="MFS_trans_sf"/>
</dbReference>
<feature type="compositionally biased region" description="Basic and acidic residues" evidence="6">
    <location>
        <begin position="1"/>
        <end position="19"/>
    </location>
</feature>
<keyword evidence="5 7" id="KW-0472">Membrane</keyword>
<keyword evidence="2" id="KW-0813">Transport</keyword>
<dbReference type="Proteomes" id="UP001600888">
    <property type="component" value="Unassembled WGS sequence"/>
</dbReference>
<feature type="transmembrane region" description="Helical" evidence="7">
    <location>
        <begin position="293"/>
        <end position="312"/>
    </location>
</feature>
<keyword evidence="4 7" id="KW-1133">Transmembrane helix</keyword>
<keyword evidence="3 7" id="KW-0812">Transmembrane</keyword>
<sequence>MACSKEGDDYVNHVHKEDPSGEDDNETQSINIMPEILRQLTPEEYKKVGDKATSKMDMMILPCLMLMYILNYLDRNNIASAKLANIAEDLDLTPTEYQSCISIFFAGYILMQVPSNMMLGKFKWPGVYICTAMGVWGVVSAAQTMVQNFTGLAIARFFIGFVEAVFFPGGLFYLSLFYNRKQYAFRAALFYSGSQLGNAFGGLLAIGILELDGKHGLEGWRWLFLVEGVVTIGLAIVFALVLPNSPRQIRSLTETEKAWVLWNQQQDQGQSDDRSEITARTGLSLALKDPKTWLFLTTLYAIYTSAGVTNFFPPVVSTLGYDRTVTLALTAPPFVLCCITMLVVGFHSDRFCERYWHISLPLVITMVANIIAVSTLNTAARYTAMMLMPASFYAAVVVLLSWITGTLNQPVAKRAAAIALIISICNTSNIWTPYLYNSAPRYLVAFTMNLVAAAAAVLVATITRFYLQRENQKLDDGKPVGKSGPTEAQIASEFRYQL</sequence>
<dbReference type="InterPro" id="IPR011701">
    <property type="entry name" value="MFS"/>
</dbReference>
<feature type="transmembrane region" description="Helical" evidence="7">
    <location>
        <begin position="415"/>
        <end position="436"/>
    </location>
</feature>
<keyword evidence="10" id="KW-1185">Reference proteome</keyword>
<feature type="transmembrane region" description="Helical" evidence="7">
    <location>
        <begin position="358"/>
        <end position="376"/>
    </location>
</feature>
<evidence type="ECO:0000256" key="1">
    <source>
        <dbReference type="ARBA" id="ARBA00004141"/>
    </source>
</evidence>
<dbReference type="PROSITE" id="PS50850">
    <property type="entry name" value="MFS"/>
    <property type="match status" value="1"/>
</dbReference>
<gene>
    <name evidence="9" type="ORF">FJTKL_05624</name>
</gene>
<dbReference type="Pfam" id="PF07690">
    <property type="entry name" value="MFS_1"/>
    <property type="match status" value="1"/>
</dbReference>
<protein>
    <recommendedName>
        <fullName evidence="8">Major facilitator superfamily (MFS) profile domain-containing protein</fullName>
    </recommendedName>
</protein>
<evidence type="ECO:0000313" key="10">
    <source>
        <dbReference type="Proteomes" id="UP001600888"/>
    </source>
</evidence>
<feature type="transmembrane region" description="Helical" evidence="7">
    <location>
        <begin position="324"/>
        <end position="346"/>
    </location>
</feature>
<feature type="transmembrane region" description="Helical" evidence="7">
    <location>
        <begin position="220"/>
        <end position="242"/>
    </location>
</feature>
<dbReference type="Gene3D" id="1.20.1250.20">
    <property type="entry name" value="MFS general substrate transporter like domains"/>
    <property type="match status" value="2"/>
</dbReference>
<proteinExistence type="predicted"/>
<evidence type="ECO:0000256" key="6">
    <source>
        <dbReference type="SAM" id="MobiDB-lite"/>
    </source>
</evidence>
<dbReference type="SUPFAM" id="SSF103473">
    <property type="entry name" value="MFS general substrate transporter"/>
    <property type="match status" value="1"/>
</dbReference>
<comment type="caution">
    <text evidence="9">The sequence shown here is derived from an EMBL/GenBank/DDBJ whole genome shotgun (WGS) entry which is preliminary data.</text>
</comment>
<evidence type="ECO:0000256" key="3">
    <source>
        <dbReference type="ARBA" id="ARBA00022692"/>
    </source>
</evidence>
<dbReference type="EMBL" id="JBAWTH010000202">
    <property type="protein sequence ID" value="KAL2273053.1"/>
    <property type="molecule type" value="Genomic_DNA"/>
</dbReference>
<feature type="transmembrane region" description="Helical" evidence="7">
    <location>
        <begin position="188"/>
        <end position="208"/>
    </location>
</feature>
<dbReference type="EMBL" id="JBAWTH010000202">
    <property type="protein sequence ID" value="KAL2273056.1"/>
    <property type="molecule type" value="Genomic_DNA"/>
</dbReference>
<evidence type="ECO:0000259" key="8">
    <source>
        <dbReference type="PROSITE" id="PS50850"/>
    </source>
</evidence>
<evidence type="ECO:0000313" key="9">
    <source>
        <dbReference type="EMBL" id="KAL2273053.1"/>
    </source>
</evidence>
<organism evidence="9 10">
    <name type="scientific">Diaporthe vaccinii</name>
    <dbReference type="NCBI Taxonomy" id="105482"/>
    <lineage>
        <taxon>Eukaryota</taxon>
        <taxon>Fungi</taxon>
        <taxon>Dikarya</taxon>
        <taxon>Ascomycota</taxon>
        <taxon>Pezizomycotina</taxon>
        <taxon>Sordariomycetes</taxon>
        <taxon>Sordariomycetidae</taxon>
        <taxon>Diaporthales</taxon>
        <taxon>Diaporthaceae</taxon>
        <taxon>Diaporthe</taxon>
        <taxon>Diaporthe eres species complex</taxon>
    </lineage>
</organism>
<evidence type="ECO:0000256" key="4">
    <source>
        <dbReference type="ARBA" id="ARBA00022989"/>
    </source>
</evidence>
<name>A0ABR4DRP2_9PEZI</name>
<feature type="transmembrane region" description="Helical" evidence="7">
    <location>
        <begin position="442"/>
        <end position="467"/>
    </location>
</feature>
<feature type="transmembrane region" description="Helical" evidence="7">
    <location>
        <begin position="126"/>
        <end position="146"/>
    </location>
</feature>
<comment type="subcellular location">
    <subcellularLocation>
        <location evidence="1">Membrane</location>
        <topology evidence="1">Multi-pass membrane protein</topology>
    </subcellularLocation>
</comment>
<feature type="domain" description="Major facilitator superfamily (MFS) profile" evidence="8">
    <location>
        <begin position="60"/>
        <end position="472"/>
    </location>
</feature>
<evidence type="ECO:0000256" key="7">
    <source>
        <dbReference type="SAM" id="Phobius"/>
    </source>
</evidence>
<feature type="transmembrane region" description="Helical" evidence="7">
    <location>
        <begin position="382"/>
        <end position="403"/>
    </location>
</feature>
<evidence type="ECO:0000256" key="2">
    <source>
        <dbReference type="ARBA" id="ARBA00022448"/>
    </source>
</evidence>
<accession>A0ABR4DRP2</accession>
<feature type="transmembrane region" description="Helical" evidence="7">
    <location>
        <begin position="56"/>
        <end position="73"/>
    </location>
</feature>
<feature type="region of interest" description="Disordered" evidence="6">
    <location>
        <begin position="1"/>
        <end position="28"/>
    </location>
</feature>
<dbReference type="PANTHER" id="PTHR43791:SF23">
    <property type="entry name" value="MAJOR FACILITATOR SUPERFAMILY (MFS) PROFILE DOMAIN-CONTAINING PROTEIN"/>
    <property type="match status" value="1"/>
</dbReference>
<feature type="transmembrane region" description="Helical" evidence="7">
    <location>
        <begin position="152"/>
        <end position="176"/>
    </location>
</feature>
<dbReference type="InterPro" id="IPR020846">
    <property type="entry name" value="MFS_dom"/>
</dbReference>